<sequence length="332" mass="34527">MIFSERAVGASIGTILGHSVRLPDGGRIGKGTLIDVEQIDALQRAGILHVTVAELEPMDVGEDQAAEAVARAIVPAPKDANLKLTRAHSGRVNLVATAPGIVGLDAAALTELNALDESVTVATLPQYQRVMAGDLAATIKIIPFAVTRSILSHACEIARGSLRVRGVKVRTASLFETVIDGDVRGNKGEAATRERLARLGMDLIQTELVPHDAEALAEALVAAQGDIILILTASATVDRADTAPRALEMAGGEVTRFGIPVDPGNLLFAGHMGAAPVIGLPGCARSPALNGADWVLERLVCGVPITDRDIAMMGVGGLLKDVVARGAPRRID</sequence>
<dbReference type="Gene3D" id="3.40.980.10">
    <property type="entry name" value="MoaB/Mog-like domain"/>
    <property type="match status" value="1"/>
</dbReference>
<dbReference type="InterPro" id="IPR001453">
    <property type="entry name" value="MoaB/Mog_dom"/>
</dbReference>
<evidence type="ECO:0000313" key="2">
    <source>
        <dbReference type="EMBL" id="GAA3878066.1"/>
    </source>
</evidence>
<dbReference type="CDD" id="cd03522">
    <property type="entry name" value="MoeA_like"/>
    <property type="match status" value="1"/>
</dbReference>
<protein>
    <submittedName>
        <fullName evidence="2">Molybdopterin-binding protein</fullName>
    </submittedName>
</protein>
<keyword evidence="3" id="KW-1185">Reference proteome</keyword>
<accession>A0ABP7KHM3</accession>
<dbReference type="RefSeq" id="WP_344848539.1">
    <property type="nucleotide sequence ID" value="NZ_BAABDF010000007.1"/>
</dbReference>
<dbReference type="SUPFAM" id="SSF53218">
    <property type="entry name" value="Molybdenum cofactor biosynthesis proteins"/>
    <property type="match status" value="1"/>
</dbReference>
<organism evidence="2 3">
    <name type="scientific">Celeribacter arenosi</name>
    <dbReference type="NCBI Taxonomy" id="792649"/>
    <lineage>
        <taxon>Bacteria</taxon>
        <taxon>Pseudomonadati</taxon>
        <taxon>Pseudomonadota</taxon>
        <taxon>Alphaproteobacteria</taxon>
        <taxon>Rhodobacterales</taxon>
        <taxon>Roseobacteraceae</taxon>
        <taxon>Celeribacter</taxon>
    </lineage>
</organism>
<proteinExistence type="predicted"/>
<dbReference type="InterPro" id="IPR036425">
    <property type="entry name" value="MoaB/Mog-like_dom_sf"/>
</dbReference>
<gene>
    <name evidence="2" type="ORF">GCM10022404_29790</name>
</gene>
<comment type="caution">
    <text evidence="2">The sequence shown here is derived from an EMBL/GenBank/DDBJ whole genome shotgun (WGS) entry which is preliminary data.</text>
</comment>
<evidence type="ECO:0000313" key="3">
    <source>
        <dbReference type="Proteomes" id="UP001399917"/>
    </source>
</evidence>
<dbReference type="Pfam" id="PF00994">
    <property type="entry name" value="MoCF_biosynth"/>
    <property type="match status" value="1"/>
</dbReference>
<dbReference type="Proteomes" id="UP001399917">
    <property type="component" value="Unassembled WGS sequence"/>
</dbReference>
<name>A0ABP7KHM3_9RHOB</name>
<feature type="domain" description="MoaB/Mog" evidence="1">
    <location>
        <begin position="191"/>
        <end position="286"/>
    </location>
</feature>
<evidence type="ECO:0000259" key="1">
    <source>
        <dbReference type="Pfam" id="PF00994"/>
    </source>
</evidence>
<reference evidence="3" key="1">
    <citation type="journal article" date="2019" name="Int. J. Syst. Evol. Microbiol.">
        <title>The Global Catalogue of Microorganisms (GCM) 10K type strain sequencing project: providing services to taxonomists for standard genome sequencing and annotation.</title>
        <authorList>
            <consortium name="The Broad Institute Genomics Platform"/>
            <consortium name="The Broad Institute Genome Sequencing Center for Infectious Disease"/>
            <person name="Wu L."/>
            <person name="Ma J."/>
        </authorList>
    </citation>
    <scope>NUCLEOTIDE SEQUENCE [LARGE SCALE GENOMIC DNA]</scope>
    <source>
        <strain evidence="3">JCM 17190</strain>
    </source>
</reference>
<dbReference type="EMBL" id="BAABDF010000007">
    <property type="protein sequence ID" value="GAA3878066.1"/>
    <property type="molecule type" value="Genomic_DNA"/>
</dbReference>